<comment type="caution">
    <text evidence="1">The sequence shown here is derived from an EMBL/GenBank/DDBJ whole genome shotgun (WGS) entry which is preliminary data.</text>
</comment>
<evidence type="ECO:0000313" key="2">
    <source>
        <dbReference type="Proteomes" id="UP000729913"/>
    </source>
</evidence>
<protein>
    <recommendedName>
        <fullName evidence="3">Oxidative stress-induced growth inhibitor 1</fullName>
    </recommendedName>
</protein>
<gene>
    <name evidence="1" type="ORF">G9C98_005593</name>
</gene>
<reference evidence="1" key="1">
    <citation type="submission" date="2020-03" db="EMBL/GenBank/DDBJ databases">
        <authorList>
            <person name="Chebbi M.A."/>
            <person name="Drezen J.M."/>
        </authorList>
    </citation>
    <scope>NUCLEOTIDE SEQUENCE</scope>
    <source>
        <tissue evidence="1">Whole body</tissue>
    </source>
</reference>
<reference evidence="1" key="2">
    <citation type="submission" date="2021-04" db="EMBL/GenBank/DDBJ databases">
        <title>Genome-wide patterns of bracovirus chromosomal integration into multiple host tissues during parasitism.</title>
        <authorList>
            <person name="Chebbi M.A.C."/>
        </authorList>
    </citation>
    <scope>NUCLEOTIDE SEQUENCE</scope>
    <source>
        <tissue evidence="1">Whole body</tissue>
    </source>
</reference>
<dbReference type="OrthoDB" id="412005at2759"/>
<accession>A0A8J5V9J5</accession>
<dbReference type="PANTHER" id="PTHR15192:SF8">
    <property type="entry name" value="FAD_NAD(P)-BINDING DOMAIN-CONTAINING PROTEIN"/>
    <property type="match status" value="1"/>
</dbReference>
<evidence type="ECO:0008006" key="3">
    <source>
        <dbReference type="Google" id="ProtNLM"/>
    </source>
</evidence>
<name>A0A8J5V9J5_9HYME</name>
<dbReference type="InterPro" id="IPR029731">
    <property type="entry name" value="OSGIN1/2"/>
</dbReference>
<dbReference type="Proteomes" id="UP000729913">
    <property type="component" value="Unassembled WGS sequence"/>
</dbReference>
<evidence type="ECO:0000313" key="1">
    <source>
        <dbReference type="EMBL" id="KAG8037383.1"/>
    </source>
</evidence>
<organism evidence="1 2">
    <name type="scientific">Cotesia typhae</name>
    <dbReference type="NCBI Taxonomy" id="2053667"/>
    <lineage>
        <taxon>Eukaryota</taxon>
        <taxon>Metazoa</taxon>
        <taxon>Ecdysozoa</taxon>
        <taxon>Arthropoda</taxon>
        <taxon>Hexapoda</taxon>
        <taxon>Insecta</taxon>
        <taxon>Pterygota</taxon>
        <taxon>Neoptera</taxon>
        <taxon>Endopterygota</taxon>
        <taxon>Hymenoptera</taxon>
        <taxon>Apocrita</taxon>
        <taxon>Ichneumonoidea</taxon>
        <taxon>Braconidae</taxon>
        <taxon>Microgastrinae</taxon>
        <taxon>Cotesia</taxon>
    </lineage>
</organism>
<sequence length="598" mass="66540">KSGGISLQRKKIFIGKMQQLSNALEETVYYKDVVIVGNGPGAMFLSFMLNGNWPYYTGGLHPGDEMLTARLHYILDNANNVKTHNIEIKKEDETGENLLMYKDEDKKTGKSNSGIQTQIEIENTERKSLLECTREELEILATGVEGRGTCRPLALLMDQLQHPCVDSGLNLPGLIAWKSMEHCPRQKIVNHVVLGKGPSGGAWQFMDPNVLTISLSRWMSLPGLDFQKWERLVGAEQLNNISISLQNARLSAEPNFDTLDAMKRIPVGIVAAYYKDYVKKQGLAKYFKTGRTITSVRPILDTSNTEDSYRWVVKGYDNLSGRKFRYKCKKVVLASGSTNTFNRLGLAGEETQSSWVTHDLNDLETRLDRLAGKCKKCGARENQDLSKIDPVLVVGAGLSAADAIITARCRGIPVIHAFRESSDASSDESESGVKLSANVYERLQTLPISMYPEYHKIYEMMADGKNHRLYKSLAGYKLVDLGVKSNDSNKTKERRVTLRSPSGQLFTFRISIVAILIGSKPDLSYLGDYANKLGKVEDKPISGRSNPILVDDFTYQVIKSPREGLYAIGSLVGDNFVRFILGGAFGVTSHILRTIDTE</sequence>
<keyword evidence="2" id="KW-1185">Reference proteome</keyword>
<proteinExistence type="predicted"/>
<dbReference type="EMBL" id="JAAOIC020000047">
    <property type="protein sequence ID" value="KAG8037383.1"/>
    <property type="molecule type" value="Genomic_DNA"/>
</dbReference>
<dbReference type="AlphaFoldDB" id="A0A8J5V9J5"/>
<dbReference type="PANTHER" id="PTHR15192">
    <property type="entry name" value="PROTEIN CBG05349"/>
    <property type="match status" value="1"/>
</dbReference>
<feature type="non-terminal residue" evidence="1">
    <location>
        <position position="1"/>
    </location>
</feature>